<dbReference type="NCBIfam" id="NF033745">
    <property type="entry name" value="class_C_sortase"/>
    <property type="match status" value="1"/>
</dbReference>
<protein>
    <submittedName>
        <fullName evidence="3">Class C sortase</fullName>
    </submittedName>
</protein>
<sequence>MRSENRKRVLFSTILFVFGLGVFLYPIVSNYINHRMYEVVITDYEKQVGKSADADIRKKFQAMAAYNESLKGLAFPTADPFTSSDNKNTTLVNMIKEDDVLGSVSIPKINEELPIYLGATEKHLSMGVGQIGGTSFPIGGLDTHTVLAGHRGYHGAKMFRHLDQLENGDKFYIHILGKELTYEVTGQEVIDPNQVEKLAIVKGKDKATLLTCEPYTSSKYRLLIYGERVKEEIPQNDTQAHTESIKKLKQTQTHDFIQTIGFIIIGLLVIFVGLWGLLRRK</sequence>
<keyword evidence="4" id="KW-1185">Reference proteome</keyword>
<evidence type="ECO:0000313" key="3">
    <source>
        <dbReference type="EMBL" id="MDZ5605750.1"/>
    </source>
</evidence>
<proteinExistence type="predicted"/>
<keyword evidence="2" id="KW-0472">Membrane</keyword>
<dbReference type="Pfam" id="PF04203">
    <property type="entry name" value="Sortase"/>
    <property type="match status" value="1"/>
</dbReference>
<dbReference type="RefSeq" id="WP_374216511.1">
    <property type="nucleotide sequence ID" value="NZ_JAXOVW010000001.1"/>
</dbReference>
<dbReference type="Gene3D" id="2.40.260.10">
    <property type="entry name" value="Sortase"/>
    <property type="match status" value="1"/>
</dbReference>
<dbReference type="InterPro" id="IPR042002">
    <property type="entry name" value="Sortase_C"/>
</dbReference>
<reference evidence="4" key="1">
    <citation type="submission" date="2023-11" db="EMBL/GenBank/DDBJ databases">
        <title>Genome Sequence of Bacillus pseudomycoides stain BUPM19.</title>
        <authorList>
            <person name="Farhat A."/>
        </authorList>
    </citation>
    <scope>NUCLEOTIDE SEQUENCE [LARGE SCALE GENOMIC DNA]</scope>
    <source>
        <strain evidence="4">BUPM19</strain>
    </source>
</reference>
<keyword evidence="1" id="KW-0378">Hydrolase</keyword>
<evidence type="ECO:0000256" key="1">
    <source>
        <dbReference type="ARBA" id="ARBA00022801"/>
    </source>
</evidence>
<feature type="transmembrane region" description="Helical" evidence="2">
    <location>
        <begin position="9"/>
        <end position="28"/>
    </location>
</feature>
<accession>A0ABU5JQP5</accession>
<evidence type="ECO:0000313" key="4">
    <source>
        <dbReference type="Proteomes" id="UP001291930"/>
    </source>
</evidence>
<dbReference type="EMBL" id="JAXOVW010000001">
    <property type="protein sequence ID" value="MDZ5605750.1"/>
    <property type="molecule type" value="Genomic_DNA"/>
</dbReference>
<feature type="transmembrane region" description="Helical" evidence="2">
    <location>
        <begin position="256"/>
        <end position="278"/>
    </location>
</feature>
<keyword evidence="2" id="KW-0812">Transmembrane</keyword>
<evidence type="ECO:0000256" key="2">
    <source>
        <dbReference type="SAM" id="Phobius"/>
    </source>
</evidence>
<gene>
    <name evidence="3" type="ORF">U2I54_01125</name>
</gene>
<organism evidence="3 4">
    <name type="scientific">Bacillus bingmayongensis</name>
    <dbReference type="NCBI Taxonomy" id="1150157"/>
    <lineage>
        <taxon>Bacteria</taxon>
        <taxon>Bacillati</taxon>
        <taxon>Bacillota</taxon>
        <taxon>Bacilli</taxon>
        <taxon>Bacillales</taxon>
        <taxon>Bacillaceae</taxon>
        <taxon>Bacillus</taxon>
    </lineage>
</organism>
<dbReference type="Proteomes" id="UP001291930">
    <property type="component" value="Unassembled WGS sequence"/>
</dbReference>
<dbReference type="InterPro" id="IPR005754">
    <property type="entry name" value="Sortase"/>
</dbReference>
<comment type="caution">
    <text evidence="3">The sequence shown here is derived from an EMBL/GenBank/DDBJ whole genome shotgun (WGS) entry which is preliminary data.</text>
</comment>
<keyword evidence="2" id="KW-1133">Transmembrane helix</keyword>
<dbReference type="CDD" id="cd05827">
    <property type="entry name" value="Sortase_C"/>
    <property type="match status" value="1"/>
</dbReference>
<name>A0ABU5JQP5_9BACI</name>
<dbReference type="SUPFAM" id="SSF63817">
    <property type="entry name" value="Sortase"/>
    <property type="match status" value="1"/>
</dbReference>
<dbReference type="InterPro" id="IPR023365">
    <property type="entry name" value="Sortase_dom-sf"/>
</dbReference>
<dbReference type="NCBIfam" id="TIGR01076">
    <property type="entry name" value="sortase_fam"/>
    <property type="match status" value="1"/>
</dbReference>